<comment type="similarity">
    <text evidence="2">Belongs to the ABC transporter superfamily.</text>
</comment>
<sequence length="297" mass="33302">MAIVLQVDQLVKSFGSVKAVRGTSFEVLEGQCFGLLGPNGAGKSTTIEMIEGITNPDEGQILFCGEPFKGPLRDKMGVQFQNTALPPKLTVREALQTFRNLYSRGLEIEALINLCQLKEFVNQQHEKISGGQKQRLLLAIALCHDPELILLDEPTTGLDPQARRHVWNIVREIKAKGKTLILTTHYMDEAEQLCDDIAIMDHGQIMARGSPRKLLHEHCKNTIVFLPESDVANHIWLNRAKFGQVYQVHLGVEIHTQDLNDILSHLGTLNMDLTGINIRQSNLDDLFLQLTGKELRQ</sequence>
<dbReference type="GO" id="GO:0016887">
    <property type="term" value="F:ATP hydrolysis activity"/>
    <property type="evidence" value="ECO:0007669"/>
    <property type="project" value="InterPro"/>
</dbReference>
<dbReference type="CDD" id="cd03230">
    <property type="entry name" value="ABC_DR_subfamily_A"/>
    <property type="match status" value="1"/>
</dbReference>
<dbReference type="SMART" id="SM00382">
    <property type="entry name" value="AAA"/>
    <property type="match status" value="1"/>
</dbReference>
<keyword evidence="4" id="KW-0536">Nodulation</keyword>
<protein>
    <submittedName>
        <fullName evidence="11">ABC-2 type transport system ATP-binding protein</fullName>
    </submittedName>
</protein>
<dbReference type="InterPro" id="IPR017871">
    <property type="entry name" value="ABC_transporter-like_CS"/>
</dbReference>
<dbReference type="EMBL" id="FWZT01000018">
    <property type="protein sequence ID" value="SMF56654.1"/>
    <property type="molecule type" value="Genomic_DNA"/>
</dbReference>
<evidence type="ECO:0000256" key="2">
    <source>
        <dbReference type="ARBA" id="ARBA00005417"/>
    </source>
</evidence>
<dbReference type="InterPro" id="IPR027417">
    <property type="entry name" value="P-loop_NTPase"/>
</dbReference>
<dbReference type="Pfam" id="PF00005">
    <property type="entry name" value="ABC_tran"/>
    <property type="match status" value="1"/>
</dbReference>
<evidence type="ECO:0000256" key="6">
    <source>
        <dbReference type="ARBA" id="ARBA00022741"/>
    </source>
</evidence>
<reference evidence="12" key="1">
    <citation type="submission" date="2017-04" db="EMBL/GenBank/DDBJ databases">
        <authorList>
            <person name="Varghese N."/>
            <person name="Submissions S."/>
        </authorList>
    </citation>
    <scope>NUCLEOTIDE SEQUENCE [LARGE SCALE GENOMIC DNA]</scope>
    <source>
        <strain evidence="12">RKEM611</strain>
    </source>
</reference>
<organism evidence="11 12">
    <name type="scientific">Pseudobacteriovorax antillogorgiicola</name>
    <dbReference type="NCBI Taxonomy" id="1513793"/>
    <lineage>
        <taxon>Bacteria</taxon>
        <taxon>Pseudomonadati</taxon>
        <taxon>Bdellovibrionota</taxon>
        <taxon>Oligoflexia</taxon>
        <taxon>Oligoflexales</taxon>
        <taxon>Pseudobacteriovoracaceae</taxon>
        <taxon>Pseudobacteriovorax</taxon>
    </lineage>
</organism>
<evidence type="ECO:0000256" key="4">
    <source>
        <dbReference type="ARBA" id="ARBA00022458"/>
    </source>
</evidence>
<dbReference type="SUPFAM" id="SSF52540">
    <property type="entry name" value="P-loop containing nucleoside triphosphate hydrolases"/>
    <property type="match status" value="1"/>
</dbReference>
<proteinExistence type="inferred from homology"/>
<dbReference type="PROSITE" id="PS50893">
    <property type="entry name" value="ABC_TRANSPORTER_2"/>
    <property type="match status" value="1"/>
</dbReference>
<keyword evidence="7 11" id="KW-0067">ATP-binding</keyword>
<dbReference type="AlphaFoldDB" id="A0A1Y6CIG0"/>
<evidence type="ECO:0000256" key="8">
    <source>
        <dbReference type="ARBA" id="ARBA00022967"/>
    </source>
</evidence>
<dbReference type="Gene3D" id="3.40.50.300">
    <property type="entry name" value="P-loop containing nucleotide triphosphate hydrolases"/>
    <property type="match status" value="1"/>
</dbReference>
<keyword evidence="5" id="KW-1003">Cell membrane</keyword>
<feature type="domain" description="ABC transporter" evidence="10">
    <location>
        <begin position="5"/>
        <end position="227"/>
    </location>
</feature>
<dbReference type="InterPro" id="IPR003439">
    <property type="entry name" value="ABC_transporter-like_ATP-bd"/>
</dbReference>
<dbReference type="GO" id="GO:0005524">
    <property type="term" value="F:ATP binding"/>
    <property type="evidence" value="ECO:0007669"/>
    <property type="project" value="UniProtKB-KW"/>
</dbReference>
<keyword evidence="6" id="KW-0547">Nucleotide-binding</keyword>
<evidence type="ECO:0000313" key="12">
    <source>
        <dbReference type="Proteomes" id="UP000192907"/>
    </source>
</evidence>
<dbReference type="PANTHER" id="PTHR42711:SF5">
    <property type="entry name" value="ABC TRANSPORTER ATP-BINDING PROTEIN NATA"/>
    <property type="match status" value="1"/>
</dbReference>
<dbReference type="PANTHER" id="PTHR42711">
    <property type="entry name" value="ABC TRANSPORTER ATP-BINDING PROTEIN"/>
    <property type="match status" value="1"/>
</dbReference>
<dbReference type="FunFam" id="3.40.50.300:FF:000589">
    <property type="entry name" value="ABC transporter, ATP-binding subunit"/>
    <property type="match status" value="1"/>
</dbReference>
<dbReference type="Proteomes" id="UP000192907">
    <property type="component" value="Unassembled WGS sequence"/>
</dbReference>
<name>A0A1Y6CIG0_9BACT</name>
<comment type="subcellular location">
    <subcellularLocation>
        <location evidence="1">Cell membrane</location>
    </subcellularLocation>
</comment>
<keyword evidence="8" id="KW-1278">Translocase</keyword>
<keyword evidence="12" id="KW-1185">Reference proteome</keyword>
<dbReference type="RefSeq" id="WP_132322388.1">
    <property type="nucleotide sequence ID" value="NZ_FWZT01000018.1"/>
</dbReference>
<evidence type="ECO:0000256" key="1">
    <source>
        <dbReference type="ARBA" id="ARBA00004236"/>
    </source>
</evidence>
<gene>
    <name evidence="11" type="ORF">SAMN06296036_11848</name>
</gene>
<keyword evidence="9" id="KW-0472">Membrane</keyword>
<dbReference type="PROSITE" id="PS00211">
    <property type="entry name" value="ABC_TRANSPORTER_1"/>
    <property type="match status" value="1"/>
</dbReference>
<accession>A0A1Y6CIG0</accession>
<dbReference type="InterPro" id="IPR050763">
    <property type="entry name" value="ABC_transporter_ATP-binding"/>
</dbReference>
<evidence type="ECO:0000256" key="7">
    <source>
        <dbReference type="ARBA" id="ARBA00022840"/>
    </source>
</evidence>
<dbReference type="InterPro" id="IPR003593">
    <property type="entry name" value="AAA+_ATPase"/>
</dbReference>
<evidence type="ECO:0000313" key="11">
    <source>
        <dbReference type="EMBL" id="SMF56654.1"/>
    </source>
</evidence>
<evidence type="ECO:0000259" key="10">
    <source>
        <dbReference type="PROSITE" id="PS50893"/>
    </source>
</evidence>
<dbReference type="OrthoDB" id="5289537at2"/>
<evidence type="ECO:0000256" key="5">
    <source>
        <dbReference type="ARBA" id="ARBA00022475"/>
    </source>
</evidence>
<keyword evidence="3" id="KW-0813">Transport</keyword>
<dbReference type="STRING" id="1513793.SAMN06296036_11848"/>
<dbReference type="GO" id="GO:0005886">
    <property type="term" value="C:plasma membrane"/>
    <property type="evidence" value="ECO:0007669"/>
    <property type="project" value="UniProtKB-SubCell"/>
</dbReference>
<evidence type="ECO:0000256" key="3">
    <source>
        <dbReference type="ARBA" id="ARBA00022448"/>
    </source>
</evidence>
<evidence type="ECO:0000256" key="9">
    <source>
        <dbReference type="ARBA" id="ARBA00023136"/>
    </source>
</evidence>